<evidence type="ECO:0000256" key="1">
    <source>
        <dbReference type="SAM" id="MobiDB-lite"/>
    </source>
</evidence>
<protein>
    <submittedName>
        <fullName evidence="2">Uncharacterized protein</fullName>
    </submittedName>
</protein>
<sequence>MALSSDKLLQDPRITEDYADPCKMHDSMEQIILEALVHRKYYQQTLEYAQNNPGNPPTYNHDLISQHQKDLAAVDLLTERIEDGKPTCINCKEVCHLASSFNNPKYPQIKKKTEEAQNPNENKNTFQANKVAVKDFSYANALQGPNLTHRQQPKTKIPLTPQTPKTQMKSPSE</sequence>
<evidence type="ECO:0000313" key="3">
    <source>
        <dbReference type="Proteomes" id="UP000887116"/>
    </source>
</evidence>
<organism evidence="2 3">
    <name type="scientific">Trichonephila clavata</name>
    <name type="common">Joro spider</name>
    <name type="synonym">Nephila clavata</name>
    <dbReference type="NCBI Taxonomy" id="2740835"/>
    <lineage>
        <taxon>Eukaryota</taxon>
        <taxon>Metazoa</taxon>
        <taxon>Ecdysozoa</taxon>
        <taxon>Arthropoda</taxon>
        <taxon>Chelicerata</taxon>
        <taxon>Arachnida</taxon>
        <taxon>Araneae</taxon>
        <taxon>Araneomorphae</taxon>
        <taxon>Entelegynae</taxon>
        <taxon>Araneoidea</taxon>
        <taxon>Nephilidae</taxon>
        <taxon>Trichonephila</taxon>
    </lineage>
</organism>
<reference evidence="2" key="1">
    <citation type="submission" date="2020-07" db="EMBL/GenBank/DDBJ databases">
        <title>Multicomponent nature underlies the extraordinary mechanical properties of spider dragline silk.</title>
        <authorList>
            <person name="Kono N."/>
            <person name="Nakamura H."/>
            <person name="Mori M."/>
            <person name="Yoshida Y."/>
            <person name="Ohtoshi R."/>
            <person name="Malay A.D."/>
            <person name="Moran D.A.P."/>
            <person name="Tomita M."/>
            <person name="Numata K."/>
            <person name="Arakawa K."/>
        </authorList>
    </citation>
    <scope>NUCLEOTIDE SEQUENCE</scope>
</reference>
<dbReference type="Proteomes" id="UP000887116">
    <property type="component" value="Unassembled WGS sequence"/>
</dbReference>
<feature type="compositionally biased region" description="Polar residues" evidence="1">
    <location>
        <begin position="160"/>
        <end position="173"/>
    </location>
</feature>
<keyword evidence="3" id="KW-1185">Reference proteome</keyword>
<comment type="caution">
    <text evidence="2">The sequence shown here is derived from an EMBL/GenBank/DDBJ whole genome shotgun (WGS) entry which is preliminary data.</text>
</comment>
<gene>
    <name evidence="2" type="ORF">TNCT_248231</name>
</gene>
<feature type="region of interest" description="Disordered" evidence="1">
    <location>
        <begin position="141"/>
        <end position="173"/>
    </location>
</feature>
<dbReference type="AlphaFoldDB" id="A0A8X6I6K3"/>
<accession>A0A8X6I6K3</accession>
<proteinExistence type="predicted"/>
<dbReference type="EMBL" id="BMAO01024964">
    <property type="protein sequence ID" value="GFQ99084.1"/>
    <property type="molecule type" value="Genomic_DNA"/>
</dbReference>
<name>A0A8X6I6K3_TRICU</name>
<evidence type="ECO:0000313" key="2">
    <source>
        <dbReference type="EMBL" id="GFQ99084.1"/>
    </source>
</evidence>